<organism evidence="1 2">
    <name type="scientific">Coniosporium uncinatum</name>
    <dbReference type="NCBI Taxonomy" id="93489"/>
    <lineage>
        <taxon>Eukaryota</taxon>
        <taxon>Fungi</taxon>
        <taxon>Dikarya</taxon>
        <taxon>Ascomycota</taxon>
        <taxon>Pezizomycotina</taxon>
        <taxon>Dothideomycetes</taxon>
        <taxon>Dothideomycetes incertae sedis</taxon>
        <taxon>Coniosporium</taxon>
    </lineage>
</organism>
<accession>A0ACC3DZ94</accession>
<protein>
    <submittedName>
        <fullName evidence="1">Uncharacterized protein</fullName>
    </submittedName>
</protein>
<dbReference type="EMBL" id="JAWDJW010000044">
    <property type="protein sequence ID" value="KAK3081879.1"/>
    <property type="molecule type" value="Genomic_DNA"/>
</dbReference>
<name>A0ACC3DZ94_9PEZI</name>
<evidence type="ECO:0000313" key="1">
    <source>
        <dbReference type="EMBL" id="KAK3081879.1"/>
    </source>
</evidence>
<evidence type="ECO:0000313" key="2">
    <source>
        <dbReference type="Proteomes" id="UP001186974"/>
    </source>
</evidence>
<sequence>MLFHINAQKKRGTVDEYLHFIKVIEEDYIPGFKEWHNAKSGNKLTPTFKPRKMTAQNLAKTKKIDAVVRHPTTAWYPLNEQGQKRYIALPHALETLEIWLKQARKRLERVPPSERGKEAPCAFRECAFSEEADVRMKSHEEHRNLNPVMNLFESAYKVLGPEYASLAEHLFSRLGSTYMNTNGFNGHLAGISVRGATRFTVEDYNRIKSKYIKRLHNAPNDDAVRIDNLRFIITNFEAGEQSLRTYHETCDRYIAVREDLSMREIELRVETENLVRTGNEFARLLQKELNELEEMETLDNLLTDEFLDGLERLAMLKARIE</sequence>
<reference evidence="1" key="1">
    <citation type="submission" date="2024-09" db="EMBL/GenBank/DDBJ databases">
        <title>Black Yeasts Isolated from many extreme environments.</title>
        <authorList>
            <person name="Coleine C."/>
            <person name="Stajich J.E."/>
            <person name="Selbmann L."/>
        </authorList>
    </citation>
    <scope>NUCLEOTIDE SEQUENCE</scope>
    <source>
        <strain evidence="1">CCFEE 5737</strain>
    </source>
</reference>
<keyword evidence="2" id="KW-1185">Reference proteome</keyword>
<proteinExistence type="predicted"/>
<comment type="caution">
    <text evidence="1">The sequence shown here is derived from an EMBL/GenBank/DDBJ whole genome shotgun (WGS) entry which is preliminary data.</text>
</comment>
<gene>
    <name evidence="1" type="ORF">LTS18_013975</name>
</gene>
<dbReference type="Proteomes" id="UP001186974">
    <property type="component" value="Unassembled WGS sequence"/>
</dbReference>